<reference evidence="1" key="1">
    <citation type="journal article" date="2020" name="Nat. Genet.">
        <title>Genomic diversifications of five Gossypium allopolyploid species and their impact on cotton improvement.</title>
        <authorList>
            <person name="Chen Z.J."/>
            <person name="Sreedasyam A."/>
            <person name="Ando A."/>
            <person name="Song Q."/>
            <person name="De Santiago L.M."/>
            <person name="Hulse-Kemp A.M."/>
            <person name="Ding M."/>
            <person name="Ye W."/>
            <person name="Kirkbride R.C."/>
            <person name="Jenkins J."/>
            <person name="Plott C."/>
            <person name="Lovell J."/>
            <person name="Lin Y.M."/>
            <person name="Vaughn R."/>
            <person name="Liu B."/>
            <person name="Simpson S."/>
            <person name="Scheffler B.E."/>
            <person name="Wen L."/>
            <person name="Saski C.A."/>
            <person name="Grover C.E."/>
            <person name="Hu G."/>
            <person name="Conover J.L."/>
            <person name="Carlson J.W."/>
            <person name="Shu S."/>
            <person name="Boston L.B."/>
            <person name="Williams M."/>
            <person name="Peterson D.G."/>
            <person name="McGee K."/>
            <person name="Jones D.C."/>
            <person name="Wendel J.F."/>
            <person name="Stelly D.M."/>
            <person name="Grimwood J."/>
            <person name="Schmutz J."/>
        </authorList>
    </citation>
    <scope>NUCLEOTIDE SEQUENCE [LARGE SCALE GENOMIC DNA]</scope>
    <source>
        <strain evidence="1">cv. TM-1</strain>
    </source>
</reference>
<sequence>MAMVEVEKNYEDVHQNWGHRIPVEEDYYYNWHNQPPVGFRFLPTPDELVKQYLIKKVLGNPLPVSDFLEVEEAEFYTTPPMSCGSWKLRKTREIFDTMGNKIAFKFYFVYYSKLGKTHWRIDEFRLPAKFYKDFKVNVRMIMCFNTLKSTYSSTGDEWAMGRLIRGREYF</sequence>
<dbReference type="PANTHER" id="PTHR31719">
    <property type="entry name" value="NAC TRANSCRIPTION FACTOR 56"/>
    <property type="match status" value="1"/>
</dbReference>
<reference evidence="2" key="2">
    <citation type="submission" date="2025-08" db="UniProtKB">
        <authorList>
            <consortium name="RefSeq"/>
        </authorList>
    </citation>
    <scope>IDENTIFICATION</scope>
</reference>
<dbReference type="GeneID" id="121221060"/>
<keyword evidence="1" id="KW-1185">Reference proteome</keyword>
<dbReference type="InterPro" id="IPR036093">
    <property type="entry name" value="NAC_dom_sf"/>
</dbReference>
<dbReference type="Proteomes" id="UP000818029">
    <property type="component" value="Chromosome D09"/>
</dbReference>
<accession>A0ABM3ARD4</accession>
<organism evidence="1 2">
    <name type="scientific">Gossypium hirsutum</name>
    <name type="common">Upland cotton</name>
    <name type="synonym">Gossypium mexicanum</name>
    <dbReference type="NCBI Taxonomy" id="3635"/>
    <lineage>
        <taxon>Eukaryota</taxon>
        <taxon>Viridiplantae</taxon>
        <taxon>Streptophyta</taxon>
        <taxon>Embryophyta</taxon>
        <taxon>Tracheophyta</taxon>
        <taxon>Spermatophyta</taxon>
        <taxon>Magnoliopsida</taxon>
        <taxon>eudicotyledons</taxon>
        <taxon>Gunneridae</taxon>
        <taxon>Pentapetalae</taxon>
        <taxon>rosids</taxon>
        <taxon>malvids</taxon>
        <taxon>Malvales</taxon>
        <taxon>Malvaceae</taxon>
        <taxon>Malvoideae</taxon>
        <taxon>Gossypium</taxon>
    </lineage>
</organism>
<dbReference type="RefSeq" id="XP_040957402.1">
    <property type="nucleotide sequence ID" value="XM_041101468.1"/>
</dbReference>
<name>A0ABM3ARD4_GOSHI</name>
<gene>
    <name evidence="2" type="primary">LOC121221060</name>
</gene>
<proteinExistence type="predicted"/>
<protein>
    <submittedName>
        <fullName evidence="2">NAC domain-containing protein JA2 isoform X2</fullName>
    </submittedName>
</protein>
<evidence type="ECO:0000313" key="2">
    <source>
        <dbReference type="RefSeq" id="XP_040957402.1"/>
    </source>
</evidence>
<dbReference type="SUPFAM" id="SSF101941">
    <property type="entry name" value="NAC domain"/>
    <property type="match status" value="1"/>
</dbReference>
<evidence type="ECO:0000313" key="1">
    <source>
        <dbReference type="Proteomes" id="UP000818029"/>
    </source>
</evidence>
<dbReference type="PANTHER" id="PTHR31719:SF43">
    <property type="entry name" value="NAC TRANSCRIPTION FACTOR 56"/>
    <property type="match status" value="1"/>
</dbReference>